<feature type="domain" description="Xylose isomerase-like TIM barrel" evidence="2">
    <location>
        <begin position="36"/>
        <end position="244"/>
    </location>
</feature>
<sequence>MTAPTLENNLIIGTAPDSWGVWFPDDEQQTPWQRFLDEVAESGYKWIELGPYGYLPAEPETLAKELKERDLSISAGTVFTAFHRGADQWDAAWEPARQVAELTAAMGAHHVVVIPALWRDDKTGRALEDRTLTDQQWEDLAAGHDKLGQRLQSEFGLFQQFHSHADSHVETMDQIEKFLAMTDPKLVTLCLDTGHAEYGGASSVELIEKYPERIGYLHLKQVHPDTLAKVRAEDMTFKDATAAGVMCEPPNGLPDLREVIEAAEKLDRPLYGIVEQDMYPVASFDDPLPIASRTCKYLLSCGARTVVA</sequence>
<dbReference type="InterPro" id="IPR036237">
    <property type="entry name" value="Xyl_isomerase-like_sf"/>
</dbReference>
<keyword evidence="4" id="KW-1185">Reference proteome</keyword>
<dbReference type="AlphaFoldDB" id="A0A7K1LK19"/>
<keyword evidence="1" id="KW-0119">Carbohydrate metabolism</keyword>
<proteinExistence type="predicted"/>
<evidence type="ECO:0000313" key="3">
    <source>
        <dbReference type="EMBL" id="MUN55554.1"/>
    </source>
</evidence>
<dbReference type="Proteomes" id="UP000462152">
    <property type="component" value="Unassembled WGS sequence"/>
</dbReference>
<dbReference type="RefSeq" id="WP_129315289.1">
    <property type="nucleotide sequence ID" value="NZ_JBFCQO010000007.1"/>
</dbReference>
<name>A0A7K1LK19_9MICC</name>
<evidence type="ECO:0000256" key="1">
    <source>
        <dbReference type="ARBA" id="ARBA00023277"/>
    </source>
</evidence>
<dbReference type="EMBL" id="WOGT01000006">
    <property type="protein sequence ID" value="MUN55554.1"/>
    <property type="molecule type" value="Genomic_DNA"/>
</dbReference>
<dbReference type="Gene3D" id="3.20.20.150">
    <property type="entry name" value="Divalent-metal-dependent TIM barrel enzymes"/>
    <property type="match status" value="1"/>
</dbReference>
<dbReference type="OrthoDB" id="104997at2"/>
<dbReference type="PANTHER" id="PTHR12110:SF41">
    <property type="entry name" value="INOSOSE DEHYDRATASE"/>
    <property type="match status" value="1"/>
</dbReference>
<evidence type="ECO:0000259" key="2">
    <source>
        <dbReference type="Pfam" id="PF01261"/>
    </source>
</evidence>
<comment type="caution">
    <text evidence="3">The sequence shown here is derived from an EMBL/GenBank/DDBJ whole genome shotgun (WGS) entry which is preliminary data.</text>
</comment>
<gene>
    <name evidence="3" type="ORF">GMA10_10080</name>
</gene>
<accession>A0A7K1LK19</accession>
<organism evidence="3 4">
    <name type="scientific">Rothia koreensis</name>
    <dbReference type="NCBI Taxonomy" id="592378"/>
    <lineage>
        <taxon>Bacteria</taxon>
        <taxon>Bacillati</taxon>
        <taxon>Actinomycetota</taxon>
        <taxon>Actinomycetes</taxon>
        <taxon>Micrococcales</taxon>
        <taxon>Micrococcaceae</taxon>
        <taxon>Rothia</taxon>
    </lineage>
</organism>
<dbReference type="PANTHER" id="PTHR12110">
    <property type="entry name" value="HYDROXYPYRUVATE ISOMERASE"/>
    <property type="match status" value="1"/>
</dbReference>
<protein>
    <submittedName>
        <fullName evidence="3">TIM barrel protein</fullName>
    </submittedName>
</protein>
<dbReference type="Pfam" id="PF01261">
    <property type="entry name" value="AP_endonuc_2"/>
    <property type="match status" value="1"/>
</dbReference>
<dbReference type="InterPro" id="IPR050312">
    <property type="entry name" value="IolE/XylAMocC-like"/>
</dbReference>
<dbReference type="InterPro" id="IPR013022">
    <property type="entry name" value="Xyl_isomerase-like_TIM-brl"/>
</dbReference>
<dbReference type="SUPFAM" id="SSF51658">
    <property type="entry name" value="Xylose isomerase-like"/>
    <property type="match status" value="1"/>
</dbReference>
<evidence type="ECO:0000313" key="4">
    <source>
        <dbReference type="Proteomes" id="UP000462152"/>
    </source>
</evidence>
<reference evidence="3 4" key="1">
    <citation type="submission" date="2019-12" db="EMBL/GenBank/DDBJ databases">
        <authorList>
            <person name="Li J."/>
            <person name="Shi Y."/>
            <person name="Xu G."/>
            <person name="Xiao D."/>
            <person name="Ran X."/>
        </authorList>
    </citation>
    <scope>NUCLEOTIDE SEQUENCE [LARGE SCALE GENOMIC DNA]</scope>
    <source>
        <strain evidence="3 4">JCM 15915</strain>
    </source>
</reference>